<keyword evidence="1" id="KW-1185">Reference proteome</keyword>
<gene>
    <name evidence="2" type="ORF">K489DRAFT_241975</name>
</gene>
<dbReference type="AlphaFoldDB" id="A0A6J3M2Z2"/>
<dbReference type="GeneID" id="54357681"/>
<proteinExistence type="predicted"/>
<organism evidence="2">
    <name type="scientific">Dissoconium aciculare CBS 342.82</name>
    <dbReference type="NCBI Taxonomy" id="1314786"/>
    <lineage>
        <taxon>Eukaryota</taxon>
        <taxon>Fungi</taxon>
        <taxon>Dikarya</taxon>
        <taxon>Ascomycota</taxon>
        <taxon>Pezizomycotina</taxon>
        <taxon>Dothideomycetes</taxon>
        <taxon>Dothideomycetidae</taxon>
        <taxon>Mycosphaerellales</taxon>
        <taxon>Dissoconiaceae</taxon>
        <taxon>Dissoconium</taxon>
    </lineage>
</organism>
<reference evidence="2" key="2">
    <citation type="submission" date="2020-04" db="EMBL/GenBank/DDBJ databases">
        <authorList>
            <consortium name="NCBI Genome Project"/>
        </authorList>
    </citation>
    <scope>NUCLEOTIDE SEQUENCE</scope>
    <source>
        <strain evidence="2">CBS 342.82</strain>
    </source>
</reference>
<protein>
    <submittedName>
        <fullName evidence="2">Uncharacterized protein</fullName>
    </submittedName>
</protein>
<accession>A0A6J3M2Z2</accession>
<sequence>MYLHLHARALLPMCPLCLPPSPSLVLTRAPFVSPCDDAGSIQWMDGSLKVLSPGGFTCQLSLPSTPLLVRSRGTLVSSEQSMVGYPEDDGCVAEVSGDVQSSVAGEHNVSSSLLFLVPFARASLHERDRVVAVWKLRG</sequence>
<name>A0A6J3M2Z2_9PEZI</name>
<reference evidence="2" key="3">
    <citation type="submission" date="2025-08" db="UniProtKB">
        <authorList>
            <consortium name="RefSeq"/>
        </authorList>
    </citation>
    <scope>IDENTIFICATION</scope>
    <source>
        <strain evidence="2">CBS 342.82</strain>
    </source>
</reference>
<reference evidence="2" key="1">
    <citation type="submission" date="2020-01" db="EMBL/GenBank/DDBJ databases">
        <authorList>
            <consortium name="DOE Joint Genome Institute"/>
            <person name="Haridas S."/>
            <person name="Albert R."/>
            <person name="Binder M."/>
            <person name="Bloem J."/>
            <person name="Labutti K."/>
            <person name="Salamov A."/>
            <person name="Andreopoulos B."/>
            <person name="Baker S.E."/>
            <person name="Barry K."/>
            <person name="Bills G."/>
            <person name="Bluhm B.H."/>
            <person name="Cannon C."/>
            <person name="Castanera R."/>
            <person name="Culley D.E."/>
            <person name="Daum C."/>
            <person name="Ezra D."/>
            <person name="Gonzalez J.B."/>
            <person name="Henrissat B."/>
            <person name="Kuo A."/>
            <person name="Liang C."/>
            <person name="Lipzen A."/>
            <person name="Lutzoni F."/>
            <person name="Magnuson J."/>
            <person name="Mondo S."/>
            <person name="Nolan M."/>
            <person name="Ohm R."/>
            <person name="Pangilinan J."/>
            <person name="Park H.-J."/>
            <person name="Ramirez L."/>
            <person name="Alfaro M."/>
            <person name="Sun H."/>
            <person name="Tritt A."/>
            <person name="Yoshinaga Y."/>
            <person name="Zwiers L.-H."/>
            <person name="Turgeon B.G."/>
            <person name="Goodwin S.B."/>
            <person name="Spatafora J.W."/>
            <person name="Crous P.W."/>
            <person name="Grigoriev I.V."/>
        </authorList>
    </citation>
    <scope>NUCLEOTIDE SEQUENCE</scope>
    <source>
        <strain evidence="2">CBS 342.82</strain>
    </source>
</reference>
<dbReference type="Proteomes" id="UP000504637">
    <property type="component" value="Unplaced"/>
</dbReference>
<dbReference type="RefSeq" id="XP_033459432.1">
    <property type="nucleotide sequence ID" value="XM_033599882.1"/>
</dbReference>
<evidence type="ECO:0000313" key="2">
    <source>
        <dbReference type="RefSeq" id="XP_033459432.1"/>
    </source>
</evidence>
<evidence type="ECO:0000313" key="1">
    <source>
        <dbReference type="Proteomes" id="UP000504637"/>
    </source>
</evidence>